<dbReference type="EMBL" id="PQFF01000198">
    <property type="protein sequence ID" value="RHZ75522.1"/>
    <property type="molecule type" value="Genomic_DNA"/>
</dbReference>
<keyword evidence="2" id="KW-1185">Reference proteome</keyword>
<proteinExistence type="predicted"/>
<organism evidence="1 2">
    <name type="scientific">Diversispora epigaea</name>
    <dbReference type="NCBI Taxonomy" id="1348612"/>
    <lineage>
        <taxon>Eukaryota</taxon>
        <taxon>Fungi</taxon>
        <taxon>Fungi incertae sedis</taxon>
        <taxon>Mucoromycota</taxon>
        <taxon>Glomeromycotina</taxon>
        <taxon>Glomeromycetes</taxon>
        <taxon>Diversisporales</taxon>
        <taxon>Diversisporaceae</taxon>
        <taxon>Diversispora</taxon>
    </lineage>
</organism>
<dbReference type="AlphaFoldDB" id="A0A397IL10"/>
<accession>A0A397IL10</accession>
<reference evidence="1 2" key="1">
    <citation type="submission" date="2018-08" db="EMBL/GenBank/DDBJ databases">
        <title>Genome and evolution of the arbuscular mycorrhizal fungus Diversispora epigaea (formerly Glomus versiforme) and its bacterial endosymbionts.</title>
        <authorList>
            <person name="Sun X."/>
            <person name="Fei Z."/>
            <person name="Harrison M."/>
        </authorList>
    </citation>
    <scope>NUCLEOTIDE SEQUENCE [LARGE SCALE GENOMIC DNA]</scope>
    <source>
        <strain evidence="1 2">IT104</strain>
    </source>
</reference>
<protein>
    <submittedName>
        <fullName evidence="1">Uncharacterized protein</fullName>
    </submittedName>
</protein>
<gene>
    <name evidence="1" type="ORF">Glove_213g102</name>
</gene>
<dbReference type="Proteomes" id="UP000266861">
    <property type="component" value="Unassembled WGS sequence"/>
</dbReference>
<sequence>MYITEITEESENFSISETKLIIVLICMFSDIGGSPRIQYHALSFAQNEWKVDFIGCEKLYGGRAHAHLTVAAAMHQ</sequence>
<dbReference type="OrthoDB" id="2410560at2759"/>
<name>A0A397IL10_9GLOM</name>
<evidence type="ECO:0000313" key="1">
    <source>
        <dbReference type="EMBL" id="RHZ75522.1"/>
    </source>
</evidence>
<evidence type="ECO:0000313" key="2">
    <source>
        <dbReference type="Proteomes" id="UP000266861"/>
    </source>
</evidence>
<comment type="caution">
    <text evidence="1">The sequence shown here is derived from an EMBL/GenBank/DDBJ whole genome shotgun (WGS) entry which is preliminary data.</text>
</comment>